<dbReference type="InterPro" id="IPR008271">
    <property type="entry name" value="Ser/Thr_kinase_AS"/>
</dbReference>
<keyword evidence="5" id="KW-0547">Nucleotide-binding</keyword>
<dbReference type="GO" id="GO:0005737">
    <property type="term" value="C:cytoplasm"/>
    <property type="evidence" value="ECO:0007669"/>
    <property type="project" value="TreeGrafter"/>
</dbReference>
<evidence type="ECO:0000256" key="4">
    <source>
        <dbReference type="ARBA" id="ARBA00022679"/>
    </source>
</evidence>
<dbReference type="EC" id="2.7.11.1" evidence="2"/>
<dbReference type="InterPro" id="IPR000719">
    <property type="entry name" value="Prot_kinase_dom"/>
</dbReference>
<dbReference type="SUPFAM" id="SSF56112">
    <property type="entry name" value="Protein kinase-like (PK-like)"/>
    <property type="match status" value="1"/>
</dbReference>
<dbReference type="PANTHER" id="PTHR44167:SF24">
    <property type="entry name" value="SERINE_THREONINE-PROTEIN KINASE CHK2"/>
    <property type="match status" value="1"/>
</dbReference>
<evidence type="ECO:0000256" key="10">
    <source>
        <dbReference type="ARBA" id="ARBA00048679"/>
    </source>
</evidence>
<dbReference type="SMART" id="SM00220">
    <property type="entry name" value="S_TKc"/>
    <property type="match status" value="1"/>
</dbReference>
<dbReference type="PROSITE" id="PS00108">
    <property type="entry name" value="PROTEIN_KINASE_ST"/>
    <property type="match status" value="1"/>
</dbReference>
<evidence type="ECO:0000256" key="8">
    <source>
        <dbReference type="ARBA" id="ARBA00023242"/>
    </source>
</evidence>
<dbReference type="PROSITE" id="PS50011">
    <property type="entry name" value="PROTEIN_KINASE_DOM"/>
    <property type="match status" value="1"/>
</dbReference>
<dbReference type="InterPro" id="IPR008984">
    <property type="entry name" value="SMAD_FHA_dom_sf"/>
</dbReference>
<evidence type="ECO:0000256" key="6">
    <source>
        <dbReference type="ARBA" id="ARBA00022777"/>
    </source>
</evidence>
<dbReference type="Gene3D" id="2.60.200.20">
    <property type="match status" value="1"/>
</dbReference>
<evidence type="ECO:0000256" key="1">
    <source>
        <dbReference type="ARBA" id="ARBA00004123"/>
    </source>
</evidence>
<dbReference type="InterPro" id="IPR011009">
    <property type="entry name" value="Kinase-like_dom_sf"/>
</dbReference>
<reference evidence="13" key="1">
    <citation type="journal article" date="2014" name="BMC Genomics">
        <title>Characterizing the developmental transcriptome of the oriental fruit fly, Bactrocera dorsalis (Diptera: Tephritidae) through comparative genomic analysis with Drosophila melanogaster utilizing modENCODE datasets.</title>
        <authorList>
            <person name="Geib S.M."/>
            <person name="Calla B."/>
            <person name="Hall B."/>
            <person name="Hou S."/>
            <person name="Manoukis N.C."/>
        </authorList>
    </citation>
    <scope>NUCLEOTIDE SEQUENCE</scope>
    <source>
        <strain evidence="13">Punador</strain>
    </source>
</reference>
<feature type="domain" description="FHA" evidence="11">
    <location>
        <begin position="50"/>
        <end position="110"/>
    </location>
</feature>
<evidence type="ECO:0000256" key="2">
    <source>
        <dbReference type="ARBA" id="ARBA00012513"/>
    </source>
</evidence>
<sequence>MARHANIATQSQASSIWGQTQSQPIENIIWGRLYGKNIKMNSIDLNADEFAAGRGETCNLMLTLDYLPEKILYRISKIHFTLKRENCDISNPVYIEDNSRNGTFINGERIGMNKTRILKNDDVISLCHPTNKAFVFKDLCPNEAQGLPKEITSTYYVSRKLGSGACGLVRLVFDIRSCEQFAMKMVKKNLLSESNAISRNKQLNSNDPEKVLNEANIMKSLSHPCVIKMHDIIDKPDSVYMVLEFMKGGDLLNRIITNRNLSEPISKLFFYQMCHAVKYLHDKGISHRDLKPDNVLLESSNEETLLKVSDFGLSKFVQNDSVMKTLCGTPLYVAPEVLQTGGRGAYTKKVDIWSLGVVLFTCLSGTLPFSDDFGTPASEQIKHGRFRFSHPTWKKVSQRATTLIKEMLIVDPKKRPTVDDVLKSSWLKDNEMLRKAKALMQLNTMDIDEEEENFLQPPKKRARR</sequence>
<dbReference type="Pfam" id="PF00498">
    <property type="entry name" value="FHA"/>
    <property type="match status" value="1"/>
</dbReference>
<dbReference type="Pfam" id="PF00069">
    <property type="entry name" value="Pkinase"/>
    <property type="match status" value="1"/>
</dbReference>
<dbReference type="GO" id="GO:0005524">
    <property type="term" value="F:ATP binding"/>
    <property type="evidence" value="ECO:0007669"/>
    <property type="project" value="UniProtKB-KW"/>
</dbReference>
<dbReference type="PANTHER" id="PTHR44167">
    <property type="entry name" value="OVARIAN-SPECIFIC SERINE/THREONINE-PROTEIN KINASE LOK-RELATED"/>
    <property type="match status" value="1"/>
</dbReference>
<keyword evidence="7" id="KW-0067">ATP-binding</keyword>
<dbReference type="PROSITE" id="PS50006">
    <property type="entry name" value="FHA_DOMAIN"/>
    <property type="match status" value="1"/>
</dbReference>
<name>A0A034WRB7_BACDO</name>
<dbReference type="CDD" id="cd22666">
    <property type="entry name" value="FHA_CHK2"/>
    <property type="match status" value="1"/>
</dbReference>
<dbReference type="AlphaFoldDB" id="A0A034WRB7"/>
<comment type="catalytic activity">
    <reaction evidence="10">
        <text>L-seryl-[protein] + ATP = O-phospho-L-seryl-[protein] + ADP + H(+)</text>
        <dbReference type="Rhea" id="RHEA:17989"/>
        <dbReference type="Rhea" id="RHEA-COMP:9863"/>
        <dbReference type="Rhea" id="RHEA-COMP:11604"/>
        <dbReference type="ChEBI" id="CHEBI:15378"/>
        <dbReference type="ChEBI" id="CHEBI:29999"/>
        <dbReference type="ChEBI" id="CHEBI:30616"/>
        <dbReference type="ChEBI" id="CHEBI:83421"/>
        <dbReference type="ChEBI" id="CHEBI:456216"/>
        <dbReference type="EC" id="2.7.11.1"/>
    </reaction>
</comment>
<dbReference type="Gene3D" id="1.10.510.10">
    <property type="entry name" value="Transferase(Phosphotransferase) domain 1"/>
    <property type="match status" value="1"/>
</dbReference>
<evidence type="ECO:0000256" key="9">
    <source>
        <dbReference type="ARBA" id="ARBA00047899"/>
    </source>
</evidence>
<dbReference type="FunFam" id="1.10.510.10:FF:001010">
    <property type="entry name" value="Serine/threonine-protein kinase Chk2"/>
    <property type="match status" value="1"/>
</dbReference>
<feature type="domain" description="Protein kinase" evidence="12">
    <location>
        <begin position="155"/>
        <end position="427"/>
    </location>
</feature>
<evidence type="ECO:0000259" key="11">
    <source>
        <dbReference type="PROSITE" id="PS50006"/>
    </source>
</evidence>
<evidence type="ECO:0000259" key="12">
    <source>
        <dbReference type="PROSITE" id="PS50011"/>
    </source>
</evidence>
<gene>
    <name evidence="13" type="primary">LOK</name>
</gene>
<protein>
    <recommendedName>
        <fullName evidence="2">non-specific serine/threonine protein kinase</fullName>
        <ecNumber evidence="2">2.7.11.1</ecNumber>
    </recommendedName>
</protein>
<evidence type="ECO:0000256" key="7">
    <source>
        <dbReference type="ARBA" id="ARBA00022840"/>
    </source>
</evidence>
<comment type="subcellular location">
    <subcellularLocation>
        <location evidence="1">Nucleus</location>
    </subcellularLocation>
</comment>
<dbReference type="FunFam" id="2.60.200.20:FF:000070">
    <property type="entry name" value="Ovarian-specific serine/threonine-protein kinase Lok"/>
    <property type="match status" value="1"/>
</dbReference>
<dbReference type="RefSeq" id="XP_011199839.2">
    <property type="nucleotide sequence ID" value="XM_011201537.4"/>
</dbReference>
<evidence type="ECO:0000313" key="13">
    <source>
        <dbReference type="EMBL" id="JAC58131.1"/>
    </source>
</evidence>
<organism evidence="13">
    <name type="scientific">Bactrocera dorsalis</name>
    <name type="common">Oriental fruit fly</name>
    <name type="synonym">Dacus dorsalis</name>
    <dbReference type="NCBI Taxonomy" id="27457"/>
    <lineage>
        <taxon>Eukaryota</taxon>
        <taxon>Metazoa</taxon>
        <taxon>Ecdysozoa</taxon>
        <taxon>Arthropoda</taxon>
        <taxon>Hexapoda</taxon>
        <taxon>Insecta</taxon>
        <taxon>Pterygota</taxon>
        <taxon>Neoptera</taxon>
        <taxon>Endopterygota</taxon>
        <taxon>Diptera</taxon>
        <taxon>Brachycera</taxon>
        <taxon>Muscomorpha</taxon>
        <taxon>Tephritoidea</taxon>
        <taxon>Tephritidae</taxon>
        <taxon>Bactrocera</taxon>
        <taxon>Bactrocera</taxon>
    </lineage>
</organism>
<dbReference type="EMBL" id="GAKP01000821">
    <property type="protein sequence ID" value="JAC58131.1"/>
    <property type="molecule type" value="Transcribed_RNA"/>
</dbReference>
<dbReference type="GO" id="GO:0004674">
    <property type="term" value="F:protein serine/threonine kinase activity"/>
    <property type="evidence" value="ECO:0007669"/>
    <property type="project" value="UniProtKB-KW"/>
</dbReference>
<dbReference type="SUPFAM" id="SSF49879">
    <property type="entry name" value="SMAD/FHA domain"/>
    <property type="match status" value="1"/>
</dbReference>
<evidence type="ECO:0000256" key="3">
    <source>
        <dbReference type="ARBA" id="ARBA00022527"/>
    </source>
</evidence>
<dbReference type="GeneID" id="105223735"/>
<keyword evidence="6 13" id="KW-0418">Kinase</keyword>
<dbReference type="InterPro" id="IPR000253">
    <property type="entry name" value="FHA_dom"/>
</dbReference>
<dbReference type="GO" id="GO:0044773">
    <property type="term" value="P:mitotic DNA damage checkpoint signaling"/>
    <property type="evidence" value="ECO:0007669"/>
    <property type="project" value="TreeGrafter"/>
</dbReference>
<dbReference type="SMART" id="SM00240">
    <property type="entry name" value="FHA"/>
    <property type="match status" value="1"/>
</dbReference>
<keyword evidence="3" id="KW-0723">Serine/threonine-protein kinase</keyword>
<comment type="catalytic activity">
    <reaction evidence="9">
        <text>L-threonyl-[protein] + ATP = O-phospho-L-threonyl-[protein] + ADP + H(+)</text>
        <dbReference type="Rhea" id="RHEA:46608"/>
        <dbReference type="Rhea" id="RHEA-COMP:11060"/>
        <dbReference type="Rhea" id="RHEA-COMP:11605"/>
        <dbReference type="ChEBI" id="CHEBI:15378"/>
        <dbReference type="ChEBI" id="CHEBI:30013"/>
        <dbReference type="ChEBI" id="CHEBI:30616"/>
        <dbReference type="ChEBI" id="CHEBI:61977"/>
        <dbReference type="ChEBI" id="CHEBI:456216"/>
        <dbReference type="EC" id="2.7.11.1"/>
    </reaction>
</comment>
<evidence type="ECO:0000256" key="5">
    <source>
        <dbReference type="ARBA" id="ARBA00022741"/>
    </source>
</evidence>
<keyword evidence="4" id="KW-0808">Transferase</keyword>
<proteinExistence type="predicted"/>
<dbReference type="CTD" id="35288"/>
<accession>A0A034WRB7</accession>
<keyword evidence="8" id="KW-0539">Nucleus</keyword>
<dbReference type="KEGG" id="bdr:105223735"/>
<dbReference type="GO" id="GO:0005634">
    <property type="term" value="C:nucleus"/>
    <property type="evidence" value="ECO:0007669"/>
    <property type="project" value="UniProtKB-SubCell"/>
</dbReference>
<dbReference type="OrthoDB" id="40902at2759"/>